<dbReference type="Gene3D" id="2.130.10.10">
    <property type="entry name" value="YVTN repeat-like/Quinoprotein amine dehydrogenase"/>
    <property type="match status" value="1"/>
</dbReference>
<evidence type="ECO:0000256" key="1">
    <source>
        <dbReference type="ARBA" id="ARBA00004329"/>
    </source>
</evidence>
<comment type="subcellular location">
    <subcellularLocation>
        <location evidence="1">Preautophagosomal structure</location>
    </subcellularLocation>
</comment>
<feature type="region of interest" description="Disordered" evidence="2">
    <location>
        <begin position="1"/>
        <end position="20"/>
    </location>
</feature>
<dbReference type="GO" id="GO:0006914">
    <property type="term" value="P:autophagy"/>
    <property type="evidence" value="ECO:0007669"/>
    <property type="project" value="InterPro"/>
</dbReference>
<evidence type="ECO:0000256" key="2">
    <source>
        <dbReference type="SAM" id="MobiDB-lite"/>
    </source>
</evidence>
<dbReference type="InterPro" id="IPR048382">
    <property type="entry name" value="BCAS3_WD40"/>
</dbReference>
<organism evidence="5">
    <name type="scientific">Hordeum vulgare subsp. vulgare</name>
    <name type="common">Domesticated barley</name>
    <dbReference type="NCBI Taxonomy" id="112509"/>
    <lineage>
        <taxon>Eukaryota</taxon>
        <taxon>Viridiplantae</taxon>
        <taxon>Streptophyta</taxon>
        <taxon>Embryophyta</taxon>
        <taxon>Tracheophyta</taxon>
        <taxon>Spermatophyta</taxon>
        <taxon>Magnoliopsida</taxon>
        <taxon>Liliopsida</taxon>
        <taxon>Poales</taxon>
        <taxon>Poaceae</taxon>
        <taxon>BOP clade</taxon>
        <taxon>Pooideae</taxon>
        <taxon>Triticodae</taxon>
        <taxon>Triticeae</taxon>
        <taxon>Hordeinae</taxon>
        <taxon>Hordeum</taxon>
    </lineage>
</organism>
<feature type="domain" description="BCAS3 WD40" evidence="4">
    <location>
        <begin position="106"/>
        <end position="294"/>
    </location>
</feature>
<reference evidence="5" key="1">
    <citation type="journal article" date="2011" name="Plant Physiol.">
        <title>Comprehensive sequence analysis of 24,783 barley full-length cDNAs derived from 12 clone libraries.</title>
        <authorList>
            <person name="Matsumoto T."/>
            <person name="Tanaka T."/>
            <person name="Sakai H."/>
            <person name="Amano N."/>
            <person name="Kanamori H."/>
            <person name="Kurita K."/>
            <person name="Kikuta A."/>
            <person name="Kamiya K."/>
            <person name="Yamamoto M."/>
            <person name="Ikawa H."/>
            <person name="Fujii N."/>
            <person name="Hori K."/>
            <person name="Itoh T."/>
            <person name="Sato K."/>
        </authorList>
    </citation>
    <scope>NUCLEOTIDE SEQUENCE</scope>
    <source>
        <tissue evidence="5">Shoot and root</tissue>
    </source>
</reference>
<feature type="domain" description="BCAS3" evidence="3">
    <location>
        <begin position="650"/>
        <end position="793"/>
    </location>
</feature>
<dbReference type="InterPro" id="IPR045142">
    <property type="entry name" value="BCAS3-like"/>
</dbReference>
<dbReference type="GO" id="GO:0000407">
    <property type="term" value="C:phagophore assembly site"/>
    <property type="evidence" value="ECO:0007669"/>
    <property type="project" value="UniProtKB-SubCell"/>
</dbReference>
<dbReference type="AlphaFoldDB" id="F2DX03"/>
<dbReference type="InterPro" id="IPR015943">
    <property type="entry name" value="WD40/YVTN_repeat-like_dom_sf"/>
</dbReference>
<dbReference type="EMBL" id="AK368421">
    <property type="protein sequence ID" value="BAJ99624.1"/>
    <property type="molecule type" value="mRNA"/>
</dbReference>
<evidence type="ECO:0000313" key="5">
    <source>
        <dbReference type="EMBL" id="BAJ99624.1"/>
    </source>
</evidence>
<dbReference type="InterPro" id="IPR036322">
    <property type="entry name" value="WD40_repeat_dom_sf"/>
</dbReference>
<accession>F2DX03</accession>
<proteinExistence type="evidence at transcript level"/>
<sequence length="912" mass="97727">LAGQGSVSHLRKRRSGGGSVHESLVGLGLAWLGLMRNGAQAPRGGTGGGGGGGLFSARSLSSYMRIVSSGASTAASTLRSAGASLVNSIASHDDDAGRDQVQWAGFDKLECGGDVLRQVLLLAYRSGFQVWDVEHADDVRQLESRHDGAVSFIQLLKKPIASKRGEDRFVDARPLLALAGGGTSTGNANSHDVNGPVFNGTNGTYHNSGSEKLPTIVRFYSLKEHGYVHSMKFRSAVYSIRCSPRVVAVSQATQIHCFDAATLELDYTLLTSPIVSPISGYGPLGLGPRWIAYSGSPVPVPNTGRVTPQLLSLSPIVPPPGSNGSVVAYYAKESSKQLAAGIVTLGDVGYKKLSRYYSDLIPNGNGNIKQGNAGFKANGVTNGHTIDSEYAGTVIVRDIVSKAMVVQFRAHTSPISALCFDPSGTLLVTASIHGRNINVFRIMPSVDGSASEDGPNGTYVHLFKLQRGITNAVIKDISFSDDSEWILISSSRGTSHFFAISPYSGSTSFRYSDNNLAENNYVVDSSVKHATHWSQNASPSLSLNQKMLSLSGPPVALSVVSRIRNGSNLLKGAVHGAAAFATGVSSPISGAIASTFHNCKGGSNSDGSFLCMKYYLLVFSPSGSIIQYVLHHSAEPDSGIDYPSDAISYGSQRETDTRFVIEPLQKWDVCQKKNRRDTAESNLYNDFDSGENNKIFQKVVRKGTSIYPSNVAATERLKLSTDEKHNYYISESELQTHVAQIPVWSRSGVHFQVIGSGTLEAYATDNISGEIEIEKVQTHNVESRSKNLIPVFESLHTSRFQQTRVNTPDSNRSGFLQRHKSGFSADGRLSSRSSCSSLDCMSEVPNSSDDNSVGQYLVEDSAAAAAVNKNLNVNHQAELVNNTESLNTEAQLGVVNSKDDCEDSELLPDLCQ</sequence>
<evidence type="ECO:0000259" key="4">
    <source>
        <dbReference type="Pfam" id="PF21034"/>
    </source>
</evidence>
<dbReference type="SUPFAM" id="SSF50978">
    <property type="entry name" value="WD40 repeat-like"/>
    <property type="match status" value="1"/>
</dbReference>
<dbReference type="PANTHER" id="PTHR13268">
    <property type="entry name" value="BREAST CARCINOMA AMPLIFIED SEQUENCE 3"/>
    <property type="match status" value="1"/>
</dbReference>
<feature type="domain" description="BCAS3 WD40" evidence="4">
    <location>
        <begin position="387"/>
        <end position="510"/>
    </location>
</feature>
<dbReference type="InterPro" id="IPR001680">
    <property type="entry name" value="WD40_rpt"/>
</dbReference>
<feature type="non-terminal residue" evidence="5">
    <location>
        <position position="1"/>
    </location>
</feature>
<name>F2DX03_HORVV</name>
<dbReference type="Pfam" id="PF12490">
    <property type="entry name" value="BCAS3"/>
    <property type="match status" value="1"/>
</dbReference>
<evidence type="ECO:0000259" key="3">
    <source>
        <dbReference type="Pfam" id="PF12490"/>
    </source>
</evidence>
<dbReference type="FunFam" id="2.130.10.10:FF:000455">
    <property type="entry name" value="Autophagy-related protein 18f"/>
    <property type="match status" value="1"/>
</dbReference>
<protein>
    <submittedName>
        <fullName evidence="5">Predicted protein</fullName>
    </submittedName>
</protein>
<dbReference type="SMART" id="SM00320">
    <property type="entry name" value="WD40"/>
    <property type="match status" value="3"/>
</dbReference>
<dbReference type="PANTHER" id="PTHR13268:SF7">
    <property type="entry name" value="AUTOPHAGY-RELATED PROTEIN 18F"/>
    <property type="match status" value="1"/>
</dbReference>
<dbReference type="Pfam" id="PF21034">
    <property type="entry name" value="BCAS3_WD40"/>
    <property type="match status" value="2"/>
</dbReference>
<dbReference type="InterPro" id="IPR022175">
    <property type="entry name" value="BCAS3_dom"/>
</dbReference>